<dbReference type="Proteomes" id="UP000288388">
    <property type="component" value="Unassembled WGS sequence"/>
</dbReference>
<evidence type="ECO:0000256" key="2">
    <source>
        <dbReference type="ARBA" id="ARBA00007131"/>
    </source>
</evidence>
<evidence type="ECO:0000256" key="3">
    <source>
        <dbReference type="ARBA" id="ARBA00023052"/>
    </source>
</evidence>
<proteinExistence type="inferred from homology"/>
<evidence type="ECO:0000313" key="6">
    <source>
        <dbReference type="EMBL" id="RVU93537.1"/>
    </source>
</evidence>
<dbReference type="RefSeq" id="WP_016179542.1">
    <property type="nucleotide sequence ID" value="NZ_CAAKOC010000278.1"/>
</dbReference>
<dbReference type="PANTHER" id="PTHR47514:SF1">
    <property type="entry name" value="TRANSKETOLASE N-TERMINAL SECTION-RELATED"/>
    <property type="match status" value="1"/>
</dbReference>
<evidence type="ECO:0000259" key="4">
    <source>
        <dbReference type="Pfam" id="PF00456"/>
    </source>
</evidence>
<evidence type="ECO:0000256" key="1">
    <source>
        <dbReference type="ARBA" id="ARBA00001964"/>
    </source>
</evidence>
<feature type="domain" description="Transketolase N-terminal" evidence="4">
    <location>
        <begin position="91"/>
        <end position="271"/>
    </location>
</feature>
<reference evidence="5" key="2">
    <citation type="submission" date="2023-03" db="EMBL/GenBank/DDBJ databases">
        <authorList>
            <person name="Shen W."/>
            <person name="Cai J."/>
        </authorList>
    </citation>
    <scope>NUCLEOTIDE SEQUENCE</scope>
    <source>
        <strain evidence="5">P33-2</strain>
    </source>
</reference>
<dbReference type="SUPFAM" id="SSF52518">
    <property type="entry name" value="Thiamin diphosphate-binding fold (THDP-binding)"/>
    <property type="match status" value="1"/>
</dbReference>
<comment type="cofactor">
    <cofactor evidence="1">
        <name>thiamine diphosphate</name>
        <dbReference type="ChEBI" id="CHEBI:58937"/>
    </cofactor>
</comment>
<evidence type="ECO:0000313" key="5">
    <source>
        <dbReference type="EMBL" id="MDT2403449.1"/>
    </source>
</evidence>
<organism evidence="6 7">
    <name type="scientific">Enterococcus avium</name>
    <name type="common">Streptococcus avium</name>
    <dbReference type="NCBI Taxonomy" id="33945"/>
    <lineage>
        <taxon>Bacteria</taxon>
        <taxon>Bacillati</taxon>
        <taxon>Bacillota</taxon>
        <taxon>Bacilli</taxon>
        <taxon>Lactobacillales</taxon>
        <taxon>Enterococcaceae</taxon>
        <taxon>Enterococcus</taxon>
    </lineage>
</organism>
<evidence type="ECO:0000313" key="7">
    <source>
        <dbReference type="Proteomes" id="UP000288388"/>
    </source>
</evidence>
<dbReference type="EMBL" id="JARPWH010000051">
    <property type="protein sequence ID" value="MDT2403449.1"/>
    <property type="molecule type" value="Genomic_DNA"/>
</dbReference>
<dbReference type="EMBL" id="RYZS01000001">
    <property type="protein sequence ID" value="RVU93537.1"/>
    <property type="molecule type" value="Genomic_DNA"/>
</dbReference>
<comment type="similarity">
    <text evidence="2">Belongs to the transketolase family.</text>
</comment>
<accession>A0A2N8PZD3</accession>
<dbReference type="InterPro" id="IPR005474">
    <property type="entry name" value="Transketolase_N"/>
</dbReference>
<sequence>MANHYTVADVEKAAKNIRKHVLKLTLERNGCYLSQACSSAELFATLYLRVLNLSESKAPRLPGKFPGTPSKDNMDYIQGAEYHGSLKAPYDRFFISPAHYAAPVYAALIEADRLDEAALEMFNRDGYSMEMIGANHTPGFENAAGTLDQAISVAGGTAHARKLRDEEGRVFVMMSDGEMEEGQLWEAIQAAVFYQLDNLVLIVDINGQQVEGETKKVMNIEPLEDRFTAFGAKAVSVNGHDIEAIEEAAKQGEKNKPLVILCYTDPTQGIPYLNERRPILHFVRLKEGEEFDKYTKFYNEM</sequence>
<dbReference type="AlphaFoldDB" id="A0A2N8PZD3"/>
<dbReference type="Gene3D" id="3.40.50.970">
    <property type="match status" value="1"/>
</dbReference>
<dbReference type="InterPro" id="IPR029061">
    <property type="entry name" value="THDP-binding"/>
</dbReference>
<gene>
    <name evidence="6" type="ORF">EK398_00915</name>
    <name evidence="5" type="ORF">P7D43_13835</name>
</gene>
<protein>
    <submittedName>
        <fullName evidence="5">Thiamine pyrophosphate-dependent enzyme</fullName>
    </submittedName>
    <submittedName>
        <fullName evidence="6">Transketolase</fullName>
    </submittedName>
</protein>
<comment type="caution">
    <text evidence="6">The sequence shown here is derived from an EMBL/GenBank/DDBJ whole genome shotgun (WGS) entry which is preliminary data.</text>
</comment>
<name>A0A2N8PZD3_ENTAV</name>
<dbReference type="Pfam" id="PF00456">
    <property type="entry name" value="Transketolase_N"/>
    <property type="match status" value="1"/>
</dbReference>
<dbReference type="PANTHER" id="PTHR47514">
    <property type="entry name" value="TRANSKETOLASE N-TERMINAL SECTION-RELATED"/>
    <property type="match status" value="1"/>
</dbReference>
<reference evidence="6 7" key="1">
    <citation type="submission" date="2018-12" db="EMBL/GenBank/DDBJ databases">
        <title>A novel vanA-carrying plasmid in a clinical isolate of Enterococcus avium.</title>
        <authorList>
            <person name="Bernasconi O.J."/>
            <person name="Luzzaro F."/>
            <person name="Endimiani A."/>
        </authorList>
    </citation>
    <scope>NUCLEOTIDE SEQUENCE [LARGE SCALE GENOMIC DNA]</scope>
    <source>
        <strain evidence="6 7">LC0559/18</strain>
    </source>
</reference>
<dbReference type="Proteomes" id="UP001260773">
    <property type="component" value="Unassembled WGS sequence"/>
</dbReference>
<keyword evidence="3" id="KW-0786">Thiamine pyrophosphate</keyword>